<dbReference type="CDD" id="cd02440">
    <property type="entry name" value="AdoMet_MTases"/>
    <property type="match status" value="1"/>
</dbReference>
<dbReference type="AlphaFoldDB" id="A0A1G6ITP6"/>
<dbReference type="EMBL" id="FMZH01000001">
    <property type="protein sequence ID" value="SDC09834.1"/>
    <property type="molecule type" value="Genomic_DNA"/>
</dbReference>
<keyword evidence="2" id="KW-1185">Reference proteome</keyword>
<dbReference type="Pfam" id="PF01209">
    <property type="entry name" value="Ubie_methyltran"/>
    <property type="match status" value="1"/>
</dbReference>
<dbReference type="GO" id="GO:0032259">
    <property type="term" value="P:methylation"/>
    <property type="evidence" value="ECO:0007669"/>
    <property type="project" value="UniProtKB-KW"/>
</dbReference>
<dbReference type="PANTHER" id="PTHR43591:SF57">
    <property type="entry name" value="METHYLTRANSFERASE DOMAIN-CONTAINING PROTEIN-RELATED"/>
    <property type="match status" value="1"/>
</dbReference>
<dbReference type="SUPFAM" id="SSF53335">
    <property type="entry name" value="S-adenosyl-L-methionine-dependent methyltransferases"/>
    <property type="match status" value="1"/>
</dbReference>
<accession>A0A1G6ITP6</accession>
<reference evidence="2" key="1">
    <citation type="submission" date="2016-10" db="EMBL/GenBank/DDBJ databases">
        <authorList>
            <person name="Varghese N."/>
            <person name="Submissions S."/>
        </authorList>
    </citation>
    <scope>NUCLEOTIDE SEQUENCE [LARGE SCALE GENOMIC DNA]</scope>
    <source>
        <strain evidence="2">DSM 18609</strain>
    </source>
</reference>
<keyword evidence="1" id="KW-0808">Transferase</keyword>
<dbReference type="Gene3D" id="3.40.50.150">
    <property type="entry name" value="Vaccinia Virus protein VP39"/>
    <property type="match status" value="1"/>
</dbReference>
<dbReference type="Proteomes" id="UP000199455">
    <property type="component" value="Unassembled WGS sequence"/>
</dbReference>
<sequence>MVMDSTLPHFDPVKYKQTTHQQWQEAAEAWYRWSPLLHRWLGETTNKMLDMAGLKIGQKVLDIAAGAGEQSITAAKRVGPTGQVLATDISANILEYAKQMAVQAGISNIKTAVMDGENLTIEDETFDVVISRVGLIYFPDQQKALKEMLRVLKPGGKIAAIVYSLPEKNTFFSIPVSIIRNRAQLRAPLPGQPGPFSLSQKGVIENAFSMAGFKKVTSVLVNAPLICTSAKECLQFEKESFGALHQMMSGLSETEKAAVWDEIESALGQFETENSFEGPCEMLVALGEKV</sequence>
<gene>
    <name evidence="1" type="ORF">SAMN04488024_101249</name>
</gene>
<dbReference type="STRING" id="390242.SAMN04488024_101249"/>
<dbReference type="PANTHER" id="PTHR43591">
    <property type="entry name" value="METHYLTRANSFERASE"/>
    <property type="match status" value="1"/>
</dbReference>
<name>A0A1G6ITP6_9SPHI</name>
<evidence type="ECO:0000313" key="2">
    <source>
        <dbReference type="Proteomes" id="UP000199455"/>
    </source>
</evidence>
<proteinExistence type="predicted"/>
<dbReference type="GO" id="GO:0008168">
    <property type="term" value="F:methyltransferase activity"/>
    <property type="evidence" value="ECO:0007669"/>
    <property type="project" value="UniProtKB-KW"/>
</dbReference>
<evidence type="ECO:0000313" key="1">
    <source>
        <dbReference type="EMBL" id="SDC09834.1"/>
    </source>
</evidence>
<organism evidence="1 2">
    <name type="scientific">Pedobacter soli</name>
    <dbReference type="NCBI Taxonomy" id="390242"/>
    <lineage>
        <taxon>Bacteria</taxon>
        <taxon>Pseudomonadati</taxon>
        <taxon>Bacteroidota</taxon>
        <taxon>Sphingobacteriia</taxon>
        <taxon>Sphingobacteriales</taxon>
        <taxon>Sphingobacteriaceae</taxon>
        <taxon>Pedobacter</taxon>
    </lineage>
</organism>
<dbReference type="InterPro" id="IPR029063">
    <property type="entry name" value="SAM-dependent_MTases_sf"/>
</dbReference>
<protein>
    <submittedName>
        <fullName evidence="1">UbiE/COQ5 methyltransferase family protein</fullName>
    </submittedName>
</protein>
<keyword evidence="1" id="KW-0489">Methyltransferase</keyword>